<organism evidence="2 3">
    <name type="scientific">Morganella morganii</name>
    <name type="common">Proteus morganii</name>
    <dbReference type="NCBI Taxonomy" id="582"/>
    <lineage>
        <taxon>Bacteria</taxon>
        <taxon>Pseudomonadati</taxon>
        <taxon>Pseudomonadota</taxon>
        <taxon>Gammaproteobacteria</taxon>
        <taxon>Enterobacterales</taxon>
        <taxon>Morganellaceae</taxon>
        <taxon>Morganella</taxon>
    </lineage>
</organism>
<dbReference type="Proteomes" id="UP000032582">
    <property type="component" value="Unassembled WGS sequence"/>
</dbReference>
<evidence type="ECO:0000313" key="2">
    <source>
        <dbReference type="EMBL" id="KJF77404.1"/>
    </source>
</evidence>
<gene>
    <name evidence="2" type="ORF">UA45_12885</name>
</gene>
<dbReference type="EMBL" id="JZSH01000149">
    <property type="protein sequence ID" value="KJF77404.1"/>
    <property type="molecule type" value="Genomic_DNA"/>
</dbReference>
<dbReference type="AlphaFoldDB" id="A0A0D8L6M5"/>
<name>A0A0D8L6M5_MORMO</name>
<evidence type="ECO:0000313" key="3">
    <source>
        <dbReference type="Proteomes" id="UP000032582"/>
    </source>
</evidence>
<keyword evidence="1" id="KW-0843">Virulence</keyword>
<proteinExistence type="predicted"/>
<dbReference type="Pfam" id="PF03538">
    <property type="entry name" value="VRP1"/>
    <property type="match status" value="1"/>
</dbReference>
<protein>
    <submittedName>
        <fullName evidence="2">Uncharacterized protein</fullName>
    </submittedName>
</protein>
<dbReference type="PATRIC" id="fig|582.24.peg.4058"/>
<evidence type="ECO:0000256" key="1">
    <source>
        <dbReference type="ARBA" id="ARBA00023026"/>
    </source>
</evidence>
<dbReference type="InterPro" id="IPR018003">
    <property type="entry name" value="Insecticidal_toxin/plasmid_vir"/>
</dbReference>
<accession>A0A0D8L6M5</accession>
<reference evidence="2 3" key="1">
    <citation type="submission" date="2015-02" db="EMBL/GenBank/DDBJ databases">
        <title>Whole genome shotgun sequencing of cultured foodborne pathogen.</title>
        <authorList>
            <person name="Timme R."/>
            <person name="Allard M.W."/>
            <person name="Strain E."/>
            <person name="Evans P.S."/>
            <person name="Brown E."/>
        </authorList>
    </citation>
    <scope>NUCLEOTIDE SEQUENCE [LARGE SCALE GENOMIC DNA]</scope>
    <source>
        <strain evidence="2 3">GCSL-TSO-24</strain>
    </source>
</reference>
<comment type="caution">
    <text evidence="2">The sequence shown here is derived from an EMBL/GenBank/DDBJ whole genome shotgun (WGS) entry which is preliminary data.</text>
</comment>
<sequence length="144" mass="16940">MTHNNPQIKNIPFLYTGQSPERRYGNDFIPDRISEYAEPGMVSSMFSPAAYLTELYREARELHKKESKYHLDKRRPDLKDLSLSQENLNDEISTLELSNEVLFTALKGDNDKDEQPVLKRLSEKHQSITLPYHEPFQIIKKYLR</sequence>